<evidence type="ECO:0000313" key="3">
    <source>
        <dbReference type="Proteomes" id="UP001499951"/>
    </source>
</evidence>
<evidence type="ECO:0000313" key="2">
    <source>
        <dbReference type="EMBL" id="GAA0563544.1"/>
    </source>
</evidence>
<protein>
    <submittedName>
        <fullName evidence="2">Aldo/keto reductase</fullName>
    </submittedName>
</protein>
<evidence type="ECO:0000259" key="1">
    <source>
        <dbReference type="Pfam" id="PF00248"/>
    </source>
</evidence>
<feature type="domain" description="NADP-dependent oxidoreductase" evidence="1">
    <location>
        <begin position="61"/>
        <end position="303"/>
    </location>
</feature>
<dbReference type="Proteomes" id="UP001499951">
    <property type="component" value="Unassembled WGS sequence"/>
</dbReference>
<dbReference type="PANTHER" id="PTHR42686">
    <property type="entry name" value="GH17980P-RELATED"/>
    <property type="match status" value="1"/>
</dbReference>
<comment type="caution">
    <text evidence="2">The sequence shown here is derived from an EMBL/GenBank/DDBJ whole genome shotgun (WGS) entry which is preliminary data.</text>
</comment>
<dbReference type="RefSeq" id="WP_166932624.1">
    <property type="nucleotide sequence ID" value="NZ_BAAADD010000002.1"/>
</dbReference>
<dbReference type="SUPFAM" id="SSF51430">
    <property type="entry name" value="NAD(P)-linked oxidoreductase"/>
    <property type="match status" value="1"/>
</dbReference>
<dbReference type="EMBL" id="BAAADD010000002">
    <property type="protein sequence ID" value="GAA0563544.1"/>
    <property type="molecule type" value="Genomic_DNA"/>
</dbReference>
<accession>A0ABN3LTV3</accession>
<keyword evidence="3" id="KW-1185">Reference proteome</keyword>
<organism evidence="2 3">
    <name type="scientific">Rhizomicrobium electricum</name>
    <dbReference type="NCBI Taxonomy" id="480070"/>
    <lineage>
        <taxon>Bacteria</taxon>
        <taxon>Pseudomonadati</taxon>
        <taxon>Pseudomonadota</taxon>
        <taxon>Alphaproteobacteria</taxon>
        <taxon>Micropepsales</taxon>
        <taxon>Micropepsaceae</taxon>
        <taxon>Rhizomicrobium</taxon>
    </lineage>
</organism>
<dbReference type="PANTHER" id="PTHR42686:SF1">
    <property type="entry name" value="GH17980P-RELATED"/>
    <property type="match status" value="1"/>
</dbReference>
<sequence>MANRRQLLTTLGAGAAAAALFEPARAAKISEKPKIIPKKVLGRTGFMVTPLGLGGQASLQWTPEGVDPADIICRAVELGVNYLDTANVYGASQVHYGEAFRRMNLVPGKPGYKADLRESLYFASKTTRRFAKDPADTSGQNAVTDLKRTLTQAFGDGQGFIPEGAYLDCIQIHAIGNLEQVEQIYVGMADRGGKMGDRIGAFAALLDYRDGTNYTGLNPEHKRWVRHVGVTGHLDSTVLSRLIRMDEGNELDTLLVALNVADKQYLPHQNNVLPLALAKGMGVIAMKVFADGAFVGSKEPHWTRGPQEVNQKVGGSKLNTHDMVRYTVSLPGVCTTIIGTGHINRKNPADDQLVANLAAACDAPMTKAERLALEKQAEAAYGATTNYFQQKAQGLVQPADVKVVKDAGRVKVTWQAAVAGAKPLAVYQIKAGGKTLLTIPARTQTTLAPLCAYLTNEQVPSGPVDVVAVEEA</sequence>
<proteinExistence type="predicted"/>
<dbReference type="InterPro" id="IPR036812">
    <property type="entry name" value="NAD(P)_OxRdtase_dom_sf"/>
</dbReference>
<dbReference type="InterPro" id="IPR020471">
    <property type="entry name" value="AKR"/>
</dbReference>
<reference evidence="2 3" key="1">
    <citation type="journal article" date="2019" name="Int. J. Syst. Evol. Microbiol.">
        <title>The Global Catalogue of Microorganisms (GCM) 10K type strain sequencing project: providing services to taxonomists for standard genome sequencing and annotation.</title>
        <authorList>
            <consortium name="The Broad Institute Genomics Platform"/>
            <consortium name="The Broad Institute Genome Sequencing Center for Infectious Disease"/>
            <person name="Wu L."/>
            <person name="Ma J."/>
        </authorList>
    </citation>
    <scope>NUCLEOTIDE SEQUENCE [LARGE SCALE GENOMIC DNA]</scope>
    <source>
        <strain evidence="2 3">JCM 15089</strain>
    </source>
</reference>
<dbReference type="Gene3D" id="3.20.20.100">
    <property type="entry name" value="NADP-dependent oxidoreductase domain"/>
    <property type="match status" value="1"/>
</dbReference>
<dbReference type="InterPro" id="IPR023210">
    <property type="entry name" value="NADP_OxRdtase_dom"/>
</dbReference>
<dbReference type="InterPro" id="IPR006311">
    <property type="entry name" value="TAT_signal"/>
</dbReference>
<gene>
    <name evidence="2" type="ORF">GCM10008942_09970</name>
</gene>
<dbReference type="PROSITE" id="PS51318">
    <property type="entry name" value="TAT"/>
    <property type="match status" value="1"/>
</dbReference>
<dbReference type="Pfam" id="PF00248">
    <property type="entry name" value="Aldo_ket_red"/>
    <property type="match status" value="1"/>
</dbReference>
<name>A0ABN3LTV3_9PROT</name>